<dbReference type="EMBL" id="QFYP01000001">
    <property type="protein sequence ID" value="RAK61146.1"/>
    <property type="molecule type" value="Genomic_DNA"/>
</dbReference>
<proteinExistence type="predicted"/>
<evidence type="ECO:0000313" key="1">
    <source>
        <dbReference type="EMBL" id="RAK61146.1"/>
    </source>
</evidence>
<dbReference type="InterPro" id="IPR038056">
    <property type="entry name" value="YjbR-like_sf"/>
</dbReference>
<evidence type="ECO:0000313" key="2">
    <source>
        <dbReference type="Proteomes" id="UP000249842"/>
    </source>
</evidence>
<dbReference type="InterPro" id="IPR058532">
    <property type="entry name" value="YjbR/MT2646/Rv2570-like"/>
</dbReference>
<gene>
    <name evidence="1" type="ORF">DJ021_15680</name>
</gene>
<dbReference type="RefSeq" id="WP_111458438.1">
    <property type="nucleotide sequence ID" value="NZ_QFYP01000001.1"/>
</dbReference>
<dbReference type="Gene3D" id="3.90.1150.30">
    <property type="match status" value="1"/>
</dbReference>
<protein>
    <submittedName>
        <fullName evidence="1">MmcQ/YjbR family DNA-binding protein</fullName>
    </submittedName>
</protein>
<organism evidence="1 2">
    <name type="scientific">Phenylobacterium hankyongense</name>
    <dbReference type="NCBI Taxonomy" id="1813876"/>
    <lineage>
        <taxon>Bacteria</taxon>
        <taxon>Pseudomonadati</taxon>
        <taxon>Pseudomonadota</taxon>
        <taxon>Alphaproteobacteria</taxon>
        <taxon>Caulobacterales</taxon>
        <taxon>Caulobacteraceae</taxon>
        <taxon>Phenylobacterium</taxon>
    </lineage>
</organism>
<dbReference type="SUPFAM" id="SSF142906">
    <property type="entry name" value="YjbR-like"/>
    <property type="match status" value="1"/>
</dbReference>
<dbReference type="Pfam" id="PF04237">
    <property type="entry name" value="YjbR"/>
    <property type="match status" value="1"/>
</dbReference>
<dbReference type="OrthoDB" id="277063at2"/>
<dbReference type="Proteomes" id="UP000249842">
    <property type="component" value="Unassembled WGS sequence"/>
</dbReference>
<comment type="caution">
    <text evidence="1">The sequence shown here is derived from an EMBL/GenBank/DDBJ whole genome shotgun (WGS) entry which is preliminary data.</text>
</comment>
<keyword evidence="1" id="KW-0238">DNA-binding</keyword>
<sequence>MSTEHDLRRLALSLPETVEAPHFDLTSFRVNGKIFCTLGPDRPAMLKLSREDQANLVAADARITPVPGYWGRKGSTFVRFEDMEAAELAGLLRTAWASVAPKRLTKVSGPA</sequence>
<keyword evidence="2" id="KW-1185">Reference proteome</keyword>
<dbReference type="GO" id="GO:0003677">
    <property type="term" value="F:DNA binding"/>
    <property type="evidence" value="ECO:0007669"/>
    <property type="project" value="UniProtKB-KW"/>
</dbReference>
<dbReference type="AlphaFoldDB" id="A0A328B5D1"/>
<name>A0A328B5D1_9CAUL</name>
<reference evidence="2" key="1">
    <citation type="submission" date="2018-05" db="EMBL/GenBank/DDBJ databases">
        <authorList>
            <person name="Li X."/>
        </authorList>
    </citation>
    <scope>NUCLEOTIDE SEQUENCE [LARGE SCALE GENOMIC DNA]</scope>
    <source>
        <strain evidence="2">HKS-05</strain>
    </source>
</reference>
<accession>A0A328B5D1</accession>